<comment type="similarity">
    <text evidence="2">In the C-terminal section; belongs to the class-I pyridoxal-phosphate-dependent aminotransferase family.</text>
</comment>
<dbReference type="InterPro" id="IPR015424">
    <property type="entry name" value="PyrdxlP-dep_Trfase"/>
</dbReference>
<organism evidence="10 11">
    <name type="scientific">Paenibacillus bovis</name>
    <dbReference type="NCBI Taxonomy" id="1616788"/>
    <lineage>
        <taxon>Bacteria</taxon>
        <taxon>Bacillati</taxon>
        <taxon>Bacillota</taxon>
        <taxon>Bacilli</taxon>
        <taxon>Bacillales</taxon>
        <taxon>Paenibacillaceae</taxon>
        <taxon>Paenibacillus</taxon>
    </lineage>
</organism>
<dbReference type="PROSITE" id="PS50949">
    <property type="entry name" value="HTH_GNTR"/>
    <property type="match status" value="1"/>
</dbReference>
<dbReference type="SMART" id="SM00345">
    <property type="entry name" value="HTH_GNTR"/>
    <property type="match status" value="1"/>
</dbReference>
<name>A0A172ZKG5_9BACL</name>
<dbReference type="GO" id="GO:0030170">
    <property type="term" value="F:pyridoxal phosphate binding"/>
    <property type="evidence" value="ECO:0007669"/>
    <property type="project" value="InterPro"/>
</dbReference>
<evidence type="ECO:0000256" key="4">
    <source>
        <dbReference type="ARBA" id="ARBA00022898"/>
    </source>
</evidence>
<comment type="cofactor">
    <cofactor evidence="1">
        <name>pyridoxal 5'-phosphate</name>
        <dbReference type="ChEBI" id="CHEBI:597326"/>
    </cofactor>
</comment>
<dbReference type="OrthoDB" id="9808770at2"/>
<dbReference type="CDD" id="cd00609">
    <property type="entry name" value="AAT_like"/>
    <property type="match status" value="1"/>
</dbReference>
<feature type="compositionally biased region" description="Basic and acidic residues" evidence="8">
    <location>
        <begin position="94"/>
        <end position="103"/>
    </location>
</feature>
<evidence type="ECO:0000313" key="10">
    <source>
        <dbReference type="EMBL" id="ANF98135.1"/>
    </source>
</evidence>
<dbReference type="EMBL" id="CP013023">
    <property type="protein sequence ID" value="ANF98135.1"/>
    <property type="molecule type" value="Genomic_DNA"/>
</dbReference>
<evidence type="ECO:0000256" key="2">
    <source>
        <dbReference type="ARBA" id="ARBA00005384"/>
    </source>
</evidence>
<dbReference type="InterPro" id="IPR036390">
    <property type="entry name" value="WH_DNA-bd_sf"/>
</dbReference>
<dbReference type="Pfam" id="PF00392">
    <property type="entry name" value="GntR"/>
    <property type="match status" value="1"/>
</dbReference>
<proteinExistence type="inferred from homology"/>
<accession>A0A172ZKG5</accession>
<feature type="compositionally biased region" description="Polar residues" evidence="8">
    <location>
        <begin position="106"/>
        <end position="116"/>
    </location>
</feature>
<dbReference type="AlphaFoldDB" id="A0A172ZKG5"/>
<dbReference type="GO" id="GO:0003677">
    <property type="term" value="F:DNA binding"/>
    <property type="evidence" value="ECO:0007669"/>
    <property type="project" value="UniProtKB-KW"/>
</dbReference>
<dbReference type="RefSeq" id="WP_060536215.1">
    <property type="nucleotide sequence ID" value="NZ_CP013023.1"/>
</dbReference>
<evidence type="ECO:0000259" key="9">
    <source>
        <dbReference type="PROSITE" id="PS50949"/>
    </source>
</evidence>
<feature type="region of interest" description="Disordered" evidence="8">
    <location>
        <begin position="90"/>
        <end position="116"/>
    </location>
</feature>
<keyword evidence="7" id="KW-0804">Transcription</keyword>
<keyword evidence="3" id="KW-0032">Aminotransferase</keyword>
<sequence length="523" mass="58780">MDITIAYQRALQQHPYKYIALYYALRENILNGSLQPGMRLPSTRELAASYGVSRGSAAEAYDLLLAEGYTESAVGRGTYVARQLTSLPVIQHSTKKEQPDPKRSAAVSTADPSNSYRTLSRWGNRLLEMDQRQPAESPAADDPANLPITPLQRPATMISFAPREILLEGRSLTDWRSAMTGAARDLQQPVHSSGQREEAGGDLLLREAICSHLGRTRGIAAQPEQIVLCSGSMEAIVLLCQLLINEGEPVILEDPCYPGISRAITACGGQVCPAPLDRQGIIPQDWDSRLLFVTPGRQFPTGVVLPLPRRQQLLQWAEHRQAWIVEDDYDSEFRWEGRPVEPLKALDTTDSVIYVGSFSKSMFSSLRLGYAIMPPGLAQALIAAKRLYDPLPSSRLEQRALARFIMRGDYMRHLRRMTRLYRGRHAMFREQVEQQLRGVFSWMPVGSGLHVYGVWQHDRESYAQFRQIAAGCGVRWRDAADYQLTEGTPAGCFSFAHLEEEQIIEGIRRLRNAWNTLQSTKFH</sequence>
<dbReference type="Gene3D" id="1.10.10.10">
    <property type="entry name" value="Winged helix-like DNA-binding domain superfamily/Winged helix DNA-binding domain"/>
    <property type="match status" value="1"/>
</dbReference>
<dbReference type="CDD" id="cd07377">
    <property type="entry name" value="WHTH_GntR"/>
    <property type="match status" value="1"/>
</dbReference>
<evidence type="ECO:0000256" key="6">
    <source>
        <dbReference type="ARBA" id="ARBA00023125"/>
    </source>
</evidence>
<keyword evidence="3" id="KW-0808">Transferase</keyword>
<dbReference type="SUPFAM" id="SSF53383">
    <property type="entry name" value="PLP-dependent transferases"/>
    <property type="match status" value="1"/>
</dbReference>
<keyword evidence="5" id="KW-0805">Transcription regulation</keyword>
<dbReference type="GO" id="GO:0008483">
    <property type="term" value="F:transaminase activity"/>
    <property type="evidence" value="ECO:0007669"/>
    <property type="project" value="UniProtKB-KW"/>
</dbReference>
<dbReference type="Gene3D" id="3.40.640.10">
    <property type="entry name" value="Type I PLP-dependent aspartate aminotransferase-like (Major domain)"/>
    <property type="match status" value="1"/>
</dbReference>
<evidence type="ECO:0000256" key="3">
    <source>
        <dbReference type="ARBA" id="ARBA00022576"/>
    </source>
</evidence>
<reference evidence="10 11" key="2">
    <citation type="journal article" date="2016" name="Int. J. Syst. Evol. Microbiol.">
        <title>Paenibacillus bovis sp. nov., isolated from raw yak (Bos grunniens) milk.</title>
        <authorList>
            <person name="Gao C."/>
            <person name="Han J."/>
            <person name="Liu Z."/>
            <person name="Xu X."/>
            <person name="Hang F."/>
            <person name="Wu Z."/>
        </authorList>
    </citation>
    <scope>NUCLEOTIDE SEQUENCE [LARGE SCALE GENOMIC DNA]</scope>
    <source>
        <strain evidence="10 11">BD3526</strain>
    </source>
</reference>
<protein>
    <submittedName>
        <fullName evidence="10">Transcriptional regulator</fullName>
    </submittedName>
</protein>
<dbReference type="InterPro" id="IPR004839">
    <property type="entry name" value="Aminotransferase_I/II_large"/>
</dbReference>
<dbReference type="Pfam" id="PF00155">
    <property type="entry name" value="Aminotran_1_2"/>
    <property type="match status" value="1"/>
</dbReference>
<evidence type="ECO:0000256" key="8">
    <source>
        <dbReference type="SAM" id="MobiDB-lite"/>
    </source>
</evidence>
<dbReference type="InterPro" id="IPR000524">
    <property type="entry name" value="Tscrpt_reg_HTH_GntR"/>
</dbReference>
<reference evidence="11" key="1">
    <citation type="submission" date="2015-10" db="EMBL/GenBank/DDBJ databases">
        <title>Genome of Paenibacillus bovis sp. nov.</title>
        <authorList>
            <person name="Wu Z."/>
            <person name="Gao C."/>
            <person name="Liu Z."/>
            <person name="Zheng H."/>
        </authorList>
    </citation>
    <scope>NUCLEOTIDE SEQUENCE [LARGE SCALE GENOMIC DNA]</scope>
    <source>
        <strain evidence="11">BD3526</strain>
    </source>
</reference>
<dbReference type="Proteomes" id="UP000078148">
    <property type="component" value="Chromosome"/>
</dbReference>
<evidence type="ECO:0000256" key="7">
    <source>
        <dbReference type="ARBA" id="ARBA00023163"/>
    </source>
</evidence>
<dbReference type="InterPro" id="IPR015421">
    <property type="entry name" value="PyrdxlP-dep_Trfase_major"/>
</dbReference>
<dbReference type="GO" id="GO:0003700">
    <property type="term" value="F:DNA-binding transcription factor activity"/>
    <property type="evidence" value="ECO:0007669"/>
    <property type="project" value="InterPro"/>
</dbReference>
<dbReference type="InterPro" id="IPR036388">
    <property type="entry name" value="WH-like_DNA-bd_sf"/>
</dbReference>
<dbReference type="InterPro" id="IPR051446">
    <property type="entry name" value="HTH_trans_reg/aminotransferase"/>
</dbReference>
<keyword evidence="4" id="KW-0663">Pyridoxal phosphate</keyword>
<dbReference type="PANTHER" id="PTHR46577">
    <property type="entry name" value="HTH-TYPE TRANSCRIPTIONAL REGULATORY PROTEIN GABR"/>
    <property type="match status" value="1"/>
</dbReference>
<keyword evidence="11" id="KW-1185">Reference proteome</keyword>
<dbReference type="PRINTS" id="PR00035">
    <property type="entry name" value="HTHGNTR"/>
</dbReference>
<evidence type="ECO:0000256" key="5">
    <source>
        <dbReference type="ARBA" id="ARBA00023015"/>
    </source>
</evidence>
<dbReference type="STRING" id="1616788.AR543_20400"/>
<feature type="domain" description="HTH gntR-type" evidence="9">
    <location>
        <begin position="15"/>
        <end position="83"/>
    </location>
</feature>
<evidence type="ECO:0000313" key="11">
    <source>
        <dbReference type="Proteomes" id="UP000078148"/>
    </source>
</evidence>
<dbReference type="KEGG" id="pbv:AR543_20400"/>
<evidence type="ECO:0000256" key="1">
    <source>
        <dbReference type="ARBA" id="ARBA00001933"/>
    </source>
</evidence>
<keyword evidence="6" id="KW-0238">DNA-binding</keyword>
<gene>
    <name evidence="10" type="ORF">AR543_20400</name>
</gene>
<dbReference type="PANTHER" id="PTHR46577:SF1">
    <property type="entry name" value="HTH-TYPE TRANSCRIPTIONAL REGULATORY PROTEIN GABR"/>
    <property type="match status" value="1"/>
</dbReference>
<dbReference type="SUPFAM" id="SSF46785">
    <property type="entry name" value="Winged helix' DNA-binding domain"/>
    <property type="match status" value="1"/>
</dbReference>